<keyword evidence="3" id="KW-1185">Reference proteome</keyword>
<dbReference type="RefSeq" id="XP_058326219.1">
    <property type="nucleotide sequence ID" value="XM_058479651.1"/>
</dbReference>
<evidence type="ECO:0000313" key="3">
    <source>
        <dbReference type="Proteomes" id="UP001150941"/>
    </source>
</evidence>
<feature type="region of interest" description="Disordered" evidence="1">
    <location>
        <begin position="94"/>
        <end position="129"/>
    </location>
</feature>
<protein>
    <submittedName>
        <fullName evidence="2">Uncharacterized protein</fullName>
    </submittedName>
</protein>
<dbReference type="EMBL" id="JAPQKS010000008">
    <property type="protein sequence ID" value="KAJ5217348.1"/>
    <property type="molecule type" value="Genomic_DNA"/>
</dbReference>
<feature type="compositionally biased region" description="Polar residues" evidence="1">
    <location>
        <begin position="94"/>
        <end position="119"/>
    </location>
</feature>
<accession>A0A9W9NCK9</accession>
<dbReference type="GeneID" id="83206955"/>
<reference evidence="2" key="1">
    <citation type="submission" date="2022-11" db="EMBL/GenBank/DDBJ databases">
        <authorList>
            <person name="Petersen C."/>
        </authorList>
    </citation>
    <scope>NUCLEOTIDE SEQUENCE</scope>
    <source>
        <strain evidence="2">IBT 19713</strain>
    </source>
</reference>
<organism evidence="2 3">
    <name type="scientific">Penicillium chermesinum</name>
    <dbReference type="NCBI Taxonomy" id="63820"/>
    <lineage>
        <taxon>Eukaryota</taxon>
        <taxon>Fungi</taxon>
        <taxon>Dikarya</taxon>
        <taxon>Ascomycota</taxon>
        <taxon>Pezizomycotina</taxon>
        <taxon>Eurotiomycetes</taxon>
        <taxon>Eurotiomycetidae</taxon>
        <taxon>Eurotiales</taxon>
        <taxon>Aspergillaceae</taxon>
        <taxon>Penicillium</taxon>
    </lineage>
</organism>
<dbReference type="AlphaFoldDB" id="A0A9W9NCK9"/>
<sequence length="129" mass="14126">MLKELRVKGDAREDMINSLLRRGICKLDQVSAMDNLANKIFSSLWGNIEESISSDETISSNEGEDGKVFSSLKDWRSLPGTRVVRLQNEQRANLAFSNPAQNSGLFSPSTSLDSDSEVGSCQPGGSVWD</sequence>
<gene>
    <name evidence="2" type="ORF">N7468_010356</name>
</gene>
<evidence type="ECO:0000256" key="1">
    <source>
        <dbReference type="SAM" id="MobiDB-lite"/>
    </source>
</evidence>
<name>A0A9W9NCK9_9EURO</name>
<proteinExistence type="predicted"/>
<comment type="caution">
    <text evidence="2">The sequence shown here is derived from an EMBL/GenBank/DDBJ whole genome shotgun (WGS) entry which is preliminary data.</text>
</comment>
<reference evidence="2" key="2">
    <citation type="journal article" date="2023" name="IMA Fungus">
        <title>Comparative genomic study of the Penicillium genus elucidates a diverse pangenome and 15 lateral gene transfer events.</title>
        <authorList>
            <person name="Petersen C."/>
            <person name="Sorensen T."/>
            <person name="Nielsen M.R."/>
            <person name="Sondergaard T.E."/>
            <person name="Sorensen J.L."/>
            <person name="Fitzpatrick D.A."/>
            <person name="Frisvad J.C."/>
            <person name="Nielsen K.L."/>
        </authorList>
    </citation>
    <scope>NUCLEOTIDE SEQUENCE</scope>
    <source>
        <strain evidence="2">IBT 19713</strain>
    </source>
</reference>
<dbReference type="Proteomes" id="UP001150941">
    <property type="component" value="Unassembled WGS sequence"/>
</dbReference>
<evidence type="ECO:0000313" key="2">
    <source>
        <dbReference type="EMBL" id="KAJ5217348.1"/>
    </source>
</evidence>
<dbReference type="OrthoDB" id="4505056at2759"/>